<dbReference type="Pfam" id="PF06611">
    <property type="entry name" value="DUF1145"/>
    <property type="match status" value="1"/>
</dbReference>
<keyword evidence="2" id="KW-0812">Transmembrane</keyword>
<accession>A0A1I1V5E3</accession>
<feature type="transmembrane region" description="Helical" evidence="2">
    <location>
        <begin position="39"/>
        <end position="57"/>
    </location>
</feature>
<organism evidence="3 4">
    <name type="scientific">Pseudomonas straminea</name>
    <dbReference type="NCBI Taxonomy" id="47882"/>
    <lineage>
        <taxon>Bacteria</taxon>
        <taxon>Pseudomonadati</taxon>
        <taxon>Pseudomonadota</taxon>
        <taxon>Gammaproteobacteria</taxon>
        <taxon>Pseudomonadales</taxon>
        <taxon>Pseudomonadaceae</taxon>
        <taxon>Phytopseudomonas</taxon>
    </lineage>
</organism>
<keyword evidence="2" id="KW-0472">Membrane</keyword>
<evidence type="ECO:0000313" key="3">
    <source>
        <dbReference type="EMBL" id="SFD78226.1"/>
    </source>
</evidence>
<protein>
    <submittedName>
        <fullName evidence="3">Putative membrane protein</fullName>
    </submittedName>
</protein>
<evidence type="ECO:0000313" key="4">
    <source>
        <dbReference type="Proteomes" id="UP000243950"/>
    </source>
</evidence>
<proteinExistence type="predicted"/>
<reference evidence="4" key="1">
    <citation type="submission" date="2016-10" db="EMBL/GenBank/DDBJ databases">
        <authorList>
            <person name="Varghese N."/>
            <person name="Submissions S."/>
        </authorList>
    </citation>
    <scope>NUCLEOTIDE SEQUENCE [LARGE SCALE GENOMIC DNA]</scope>
    <source>
        <strain evidence="4">JCM 2783</strain>
    </source>
</reference>
<dbReference type="InterPro" id="IPR009525">
    <property type="entry name" value="DUF1145"/>
</dbReference>
<evidence type="ECO:0000256" key="1">
    <source>
        <dbReference type="SAM" id="MobiDB-lite"/>
    </source>
</evidence>
<dbReference type="EMBL" id="FOMO01000004">
    <property type="protein sequence ID" value="SFD78226.1"/>
    <property type="molecule type" value="Genomic_DNA"/>
</dbReference>
<dbReference type="AlphaFoldDB" id="A0A1I1V5E3"/>
<dbReference type="PANTHER" id="PTHR38775">
    <property type="entry name" value="INNER MEMBRANE PROTEIN-RELATED"/>
    <property type="match status" value="1"/>
</dbReference>
<dbReference type="PANTHER" id="PTHR38775:SF1">
    <property type="entry name" value="INNER MEMBRANE PROTEIN"/>
    <property type="match status" value="1"/>
</dbReference>
<gene>
    <name evidence="3" type="ORF">SAMN05216372_10492</name>
</gene>
<evidence type="ECO:0000256" key="2">
    <source>
        <dbReference type="SAM" id="Phobius"/>
    </source>
</evidence>
<dbReference type="Proteomes" id="UP000243950">
    <property type="component" value="Unassembled WGS sequence"/>
</dbReference>
<keyword evidence="2" id="KW-1133">Transmembrane helix</keyword>
<dbReference type="RefSeq" id="WP_244154156.1">
    <property type="nucleotide sequence ID" value="NZ_BSSG01000003.1"/>
</dbReference>
<name>A0A1I1V5E3_PSEOC</name>
<feature type="region of interest" description="Disordered" evidence="1">
    <location>
        <begin position="121"/>
        <end position="144"/>
    </location>
</feature>
<keyword evidence="4" id="KW-1185">Reference proteome</keyword>
<sequence length="144" mass="15392">MDTVFGLTLYFPARKRSNVPHITSGVGRAMKTITRLGKLLATLFWCVVLANLISPFAQPFAQLLNVAGMAMLGLHLAELALFKAELGTQPQLTIERAKVLAFGIFHIWSLPSAVAEVKAEPESAPETMATPASASVEEAVPCAS</sequence>